<dbReference type="Proteomes" id="UP001470230">
    <property type="component" value="Unassembled WGS sequence"/>
</dbReference>
<sequence length="169" mass="19661">MDKSCEGYSTKAFANRQKLQDVNNEFRKIDQNVKDTLNIVHRNSNTRPHTTIARTRSASARRRPKTAQENAPKMVIRPAPFPIKNYILPAQELVGPKRYYRSNASQKIKKQKEEVLEEFEKYPYSFEKSPRELPPELVVTPTQTFNRSRDEYDDWSLGGSSCRSDFGNF</sequence>
<feature type="region of interest" description="Disordered" evidence="1">
    <location>
        <begin position="49"/>
        <end position="73"/>
    </location>
</feature>
<gene>
    <name evidence="2" type="ORF">M9Y10_017394</name>
</gene>
<proteinExistence type="predicted"/>
<keyword evidence="3" id="KW-1185">Reference proteome</keyword>
<evidence type="ECO:0000313" key="2">
    <source>
        <dbReference type="EMBL" id="KAK8852420.1"/>
    </source>
</evidence>
<dbReference type="EMBL" id="JAPFFF010000023">
    <property type="protein sequence ID" value="KAK8852420.1"/>
    <property type="molecule type" value="Genomic_DNA"/>
</dbReference>
<accession>A0ABR2HTH8</accession>
<evidence type="ECO:0008006" key="4">
    <source>
        <dbReference type="Google" id="ProtNLM"/>
    </source>
</evidence>
<comment type="caution">
    <text evidence="2">The sequence shown here is derived from an EMBL/GenBank/DDBJ whole genome shotgun (WGS) entry which is preliminary data.</text>
</comment>
<evidence type="ECO:0000256" key="1">
    <source>
        <dbReference type="SAM" id="MobiDB-lite"/>
    </source>
</evidence>
<reference evidence="2 3" key="1">
    <citation type="submission" date="2024-04" db="EMBL/GenBank/DDBJ databases">
        <title>Tritrichomonas musculus Genome.</title>
        <authorList>
            <person name="Alves-Ferreira E."/>
            <person name="Grigg M."/>
            <person name="Lorenzi H."/>
            <person name="Galac M."/>
        </authorList>
    </citation>
    <scope>NUCLEOTIDE SEQUENCE [LARGE SCALE GENOMIC DNA]</scope>
    <source>
        <strain evidence="2 3">EAF2021</strain>
    </source>
</reference>
<name>A0ABR2HTH8_9EUKA</name>
<evidence type="ECO:0000313" key="3">
    <source>
        <dbReference type="Proteomes" id="UP001470230"/>
    </source>
</evidence>
<organism evidence="2 3">
    <name type="scientific">Tritrichomonas musculus</name>
    <dbReference type="NCBI Taxonomy" id="1915356"/>
    <lineage>
        <taxon>Eukaryota</taxon>
        <taxon>Metamonada</taxon>
        <taxon>Parabasalia</taxon>
        <taxon>Tritrichomonadida</taxon>
        <taxon>Tritrichomonadidae</taxon>
        <taxon>Tritrichomonas</taxon>
    </lineage>
</organism>
<protein>
    <recommendedName>
        <fullName evidence="4">TPX2 central domain-containing protein</fullName>
    </recommendedName>
</protein>